<dbReference type="GO" id="GO:0003677">
    <property type="term" value="F:DNA binding"/>
    <property type="evidence" value="ECO:0007669"/>
    <property type="project" value="UniProtKB-KW"/>
</dbReference>
<keyword evidence="5" id="KW-0862">Zinc</keyword>
<evidence type="ECO:0000256" key="7">
    <source>
        <dbReference type="ARBA" id="ARBA00023242"/>
    </source>
</evidence>
<dbReference type="Proteomes" id="UP000007241">
    <property type="component" value="Unassembled WGS sequence"/>
</dbReference>
<comment type="subcellular location">
    <subcellularLocation>
        <location evidence="1">Nucleus</location>
    </subcellularLocation>
</comment>
<evidence type="ECO:0000313" key="9">
    <source>
        <dbReference type="EMBL" id="EGF79162.1"/>
    </source>
</evidence>
<protein>
    <submittedName>
        <fullName evidence="9">Uncharacterized protein</fullName>
    </submittedName>
</protein>
<feature type="compositionally biased region" description="Polar residues" evidence="8">
    <location>
        <begin position="7"/>
        <end position="26"/>
    </location>
</feature>
<evidence type="ECO:0000256" key="5">
    <source>
        <dbReference type="ARBA" id="ARBA00022833"/>
    </source>
</evidence>
<evidence type="ECO:0000256" key="3">
    <source>
        <dbReference type="ARBA" id="ARBA00022737"/>
    </source>
</evidence>
<keyword evidence="10" id="KW-1185">Reference proteome</keyword>
<evidence type="ECO:0000256" key="4">
    <source>
        <dbReference type="ARBA" id="ARBA00022771"/>
    </source>
</evidence>
<sequence>MDISEPGTFNQDQQQAMDSDTFNEYQEQMDISEPGTSSQDQQQAMDSDTFNEYQEQMDTSDPGTYSQDQKQSMDKEPGNTGSNQAIVLSEQDQRALSDIKKKLKLSKEIQKKKLQAYSKYKTAGLKQRLALSRGENISGSRHNPEVEKQLEQEYVAAITRVTGIRQQLKAFMERYGLEFKEPNSN</sequence>
<dbReference type="EMBL" id="GL882886">
    <property type="protein sequence ID" value="EGF79162.1"/>
    <property type="molecule type" value="Genomic_DNA"/>
</dbReference>
<proteinExistence type="predicted"/>
<organism evidence="9 10">
    <name type="scientific">Batrachochytrium dendrobatidis (strain JAM81 / FGSC 10211)</name>
    <name type="common">Frog chytrid fungus</name>
    <dbReference type="NCBI Taxonomy" id="684364"/>
    <lineage>
        <taxon>Eukaryota</taxon>
        <taxon>Fungi</taxon>
        <taxon>Fungi incertae sedis</taxon>
        <taxon>Chytridiomycota</taxon>
        <taxon>Chytridiomycota incertae sedis</taxon>
        <taxon>Chytridiomycetes</taxon>
        <taxon>Rhizophydiales</taxon>
        <taxon>Rhizophydiales incertae sedis</taxon>
        <taxon>Batrachochytrium</taxon>
    </lineage>
</organism>
<dbReference type="InParanoid" id="F4P5A7"/>
<evidence type="ECO:0000256" key="2">
    <source>
        <dbReference type="ARBA" id="ARBA00022723"/>
    </source>
</evidence>
<keyword evidence="4" id="KW-0863">Zinc-finger</keyword>
<dbReference type="GO" id="GO:0005634">
    <property type="term" value="C:nucleus"/>
    <property type="evidence" value="ECO:0007669"/>
    <property type="project" value="UniProtKB-SubCell"/>
</dbReference>
<dbReference type="PANTHER" id="PTHR24391:SF18">
    <property type="entry name" value="EG:115C2.6 PROTEIN"/>
    <property type="match status" value="1"/>
</dbReference>
<keyword evidence="6" id="KW-0238">DNA-binding</keyword>
<dbReference type="GeneID" id="18243649"/>
<reference evidence="9 10" key="1">
    <citation type="submission" date="2009-12" db="EMBL/GenBank/DDBJ databases">
        <title>The draft genome of Batrachochytrium dendrobatidis.</title>
        <authorList>
            <consortium name="US DOE Joint Genome Institute (JGI-PGF)"/>
            <person name="Kuo A."/>
            <person name="Salamov A."/>
            <person name="Schmutz J."/>
            <person name="Lucas S."/>
            <person name="Pitluck S."/>
            <person name="Rosenblum E."/>
            <person name="Stajich J."/>
            <person name="Eisen M."/>
            <person name="Grigoriev I.V."/>
        </authorList>
    </citation>
    <scope>NUCLEOTIDE SEQUENCE [LARGE SCALE GENOMIC DNA]</scope>
    <source>
        <strain evidence="10">JAM81 / FGSC 10211</strain>
    </source>
</reference>
<evidence type="ECO:0000256" key="8">
    <source>
        <dbReference type="SAM" id="MobiDB-lite"/>
    </source>
</evidence>
<dbReference type="HOGENOM" id="CLU_056025_1_0_1"/>
<dbReference type="AlphaFoldDB" id="F4P5A7"/>
<feature type="region of interest" description="Disordered" evidence="8">
    <location>
        <begin position="1"/>
        <end position="87"/>
    </location>
</feature>
<evidence type="ECO:0000313" key="10">
    <source>
        <dbReference type="Proteomes" id="UP000007241"/>
    </source>
</evidence>
<keyword evidence="3" id="KW-0677">Repeat</keyword>
<evidence type="ECO:0000256" key="6">
    <source>
        <dbReference type="ARBA" id="ARBA00023125"/>
    </source>
</evidence>
<accession>F4P5A7</accession>
<keyword evidence="7" id="KW-0539">Nucleus</keyword>
<dbReference type="PANTHER" id="PTHR24391">
    <property type="entry name" value="HISTONE H4 TRANSCRIPTION FACTOR-RELATED"/>
    <property type="match status" value="1"/>
</dbReference>
<dbReference type="InterPro" id="IPR051574">
    <property type="entry name" value="ZnF_E-box_Homeobox"/>
</dbReference>
<dbReference type="GO" id="GO:0008270">
    <property type="term" value="F:zinc ion binding"/>
    <property type="evidence" value="ECO:0007669"/>
    <property type="project" value="UniProtKB-KW"/>
</dbReference>
<evidence type="ECO:0000256" key="1">
    <source>
        <dbReference type="ARBA" id="ARBA00004123"/>
    </source>
</evidence>
<dbReference type="GO" id="GO:0006355">
    <property type="term" value="P:regulation of DNA-templated transcription"/>
    <property type="evidence" value="ECO:0007669"/>
    <property type="project" value="UniProtKB-ARBA"/>
</dbReference>
<keyword evidence="2" id="KW-0479">Metal-binding</keyword>
<gene>
    <name evidence="9" type="ORF">BATDEDRAFT_89848</name>
</gene>
<dbReference type="STRING" id="684364.F4P5A7"/>
<name>F4P5A7_BATDJ</name>
<feature type="compositionally biased region" description="Polar residues" evidence="8">
    <location>
        <begin position="50"/>
        <end position="70"/>
    </location>
</feature>
<feature type="compositionally biased region" description="Low complexity" evidence="8">
    <location>
        <begin position="37"/>
        <end position="48"/>
    </location>
</feature>
<dbReference type="RefSeq" id="XP_006680038.1">
    <property type="nucleotide sequence ID" value="XM_006679975.1"/>
</dbReference>